<organism evidence="10 11">
    <name type="scientific">Candidatus Thalassospirochaeta sargassi</name>
    <dbReference type="NCBI Taxonomy" id="3119039"/>
    <lineage>
        <taxon>Bacteria</taxon>
        <taxon>Pseudomonadati</taxon>
        <taxon>Spirochaetota</taxon>
        <taxon>Spirochaetia</taxon>
        <taxon>Spirochaetales</taxon>
        <taxon>Spirochaetaceae</taxon>
        <taxon>Candidatus Thalassospirochaeta</taxon>
    </lineage>
</organism>
<evidence type="ECO:0000256" key="2">
    <source>
        <dbReference type="ARBA" id="ARBA00023012"/>
    </source>
</evidence>
<dbReference type="AlphaFoldDB" id="A0AAJ1IIE6"/>
<dbReference type="InterPro" id="IPR016032">
    <property type="entry name" value="Sig_transdc_resp-reg_C-effctor"/>
</dbReference>
<proteinExistence type="predicted"/>
<evidence type="ECO:0000313" key="11">
    <source>
        <dbReference type="Proteomes" id="UP001221217"/>
    </source>
</evidence>
<reference evidence="10 11" key="1">
    <citation type="submission" date="2022-12" db="EMBL/GenBank/DDBJ databases">
        <title>Metagenome assembled genome from gulf of manar.</title>
        <authorList>
            <person name="Kohli P."/>
            <person name="Pk S."/>
            <person name="Venkata Ramana C."/>
            <person name="Sasikala C."/>
        </authorList>
    </citation>
    <scope>NUCLEOTIDE SEQUENCE [LARGE SCALE GENOMIC DNA]</scope>
    <source>
        <strain evidence="10">JB008</strain>
    </source>
</reference>
<keyword evidence="1 6" id="KW-0597">Phosphoprotein</keyword>
<dbReference type="InterPro" id="IPR001789">
    <property type="entry name" value="Sig_transdc_resp-reg_receiver"/>
</dbReference>
<dbReference type="EMBL" id="JAQQAL010000049">
    <property type="protein sequence ID" value="MDC7228488.1"/>
    <property type="molecule type" value="Genomic_DNA"/>
</dbReference>
<feature type="DNA-binding region" description="OmpR/PhoB-type" evidence="7">
    <location>
        <begin position="131"/>
        <end position="228"/>
    </location>
</feature>
<dbReference type="InterPro" id="IPR036388">
    <property type="entry name" value="WH-like_DNA-bd_sf"/>
</dbReference>
<protein>
    <submittedName>
        <fullName evidence="10">Response regulator transcription factor</fullName>
    </submittedName>
</protein>
<evidence type="ECO:0000256" key="3">
    <source>
        <dbReference type="ARBA" id="ARBA00023015"/>
    </source>
</evidence>
<feature type="domain" description="Response regulatory" evidence="8">
    <location>
        <begin position="3"/>
        <end position="116"/>
    </location>
</feature>
<evidence type="ECO:0000256" key="6">
    <source>
        <dbReference type="PROSITE-ProRule" id="PRU00169"/>
    </source>
</evidence>
<evidence type="ECO:0000313" key="10">
    <source>
        <dbReference type="EMBL" id="MDC7228488.1"/>
    </source>
</evidence>
<evidence type="ECO:0000256" key="7">
    <source>
        <dbReference type="PROSITE-ProRule" id="PRU01091"/>
    </source>
</evidence>
<dbReference type="GO" id="GO:0006355">
    <property type="term" value="P:regulation of DNA-templated transcription"/>
    <property type="evidence" value="ECO:0007669"/>
    <property type="project" value="InterPro"/>
</dbReference>
<keyword evidence="5" id="KW-0804">Transcription</keyword>
<dbReference type="PANTHER" id="PTHR48111:SF1">
    <property type="entry name" value="TWO-COMPONENT RESPONSE REGULATOR ORR33"/>
    <property type="match status" value="1"/>
</dbReference>
<dbReference type="Proteomes" id="UP001221217">
    <property type="component" value="Unassembled WGS sequence"/>
</dbReference>
<name>A0AAJ1IIE6_9SPIO</name>
<dbReference type="Gene3D" id="6.10.250.690">
    <property type="match status" value="1"/>
</dbReference>
<dbReference type="SUPFAM" id="SSF52172">
    <property type="entry name" value="CheY-like"/>
    <property type="match status" value="1"/>
</dbReference>
<dbReference type="SMART" id="SM00862">
    <property type="entry name" value="Trans_reg_C"/>
    <property type="match status" value="1"/>
</dbReference>
<dbReference type="Pfam" id="PF00486">
    <property type="entry name" value="Trans_reg_C"/>
    <property type="match status" value="1"/>
</dbReference>
<accession>A0AAJ1IIE6</accession>
<dbReference type="CDD" id="cd00383">
    <property type="entry name" value="trans_reg_C"/>
    <property type="match status" value="1"/>
</dbReference>
<dbReference type="InterPro" id="IPR001867">
    <property type="entry name" value="OmpR/PhoB-type_DNA-bd"/>
</dbReference>
<dbReference type="Gene3D" id="3.40.50.2300">
    <property type="match status" value="1"/>
</dbReference>
<comment type="caution">
    <text evidence="10">The sequence shown here is derived from an EMBL/GenBank/DDBJ whole genome shotgun (WGS) entry which is preliminary data.</text>
</comment>
<evidence type="ECO:0000256" key="4">
    <source>
        <dbReference type="ARBA" id="ARBA00023125"/>
    </source>
</evidence>
<keyword evidence="2" id="KW-0902">Two-component regulatory system</keyword>
<evidence type="ECO:0000256" key="5">
    <source>
        <dbReference type="ARBA" id="ARBA00023163"/>
    </source>
</evidence>
<dbReference type="GO" id="GO:0000156">
    <property type="term" value="F:phosphorelay response regulator activity"/>
    <property type="evidence" value="ECO:0007669"/>
    <property type="project" value="TreeGrafter"/>
</dbReference>
<dbReference type="InterPro" id="IPR011006">
    <property type="entry name" value="CheY-like_superfamily"/>
</dbReference>
<evidence type="ECO:0000256" key="1">
    <source>
        <dbReference type="ARBA" id="ARBA00022553"/>
    </source>
</evidence>
<dbReference type="GO" id="GO:0005829">
    <property type="term" value="C:cytosol"/>
    <property type="evidence" value="ECO:0007669"/>
    <property type="project" value="TreeGrafter"/>
</dbReference>
<dbReference type="PANTHER" id="PTHR48111">
    <property type="entry name" value="REGULATOR OF RPOS"/>
    <property type="match status" value="1"/>
</dbReference>
<feature type="modified residue" description="4-aspartylphosphate" evidence="6">
    <location>
        <position position="52"/>
    </location>
</feature>
<dbReference type="GO" id="GO:0000976">
    <property type="term" value="F:transcription cis-regulatory region binding"/>
    <property type="evidence" value="ECO:0007669"/>
    <property type="project" value="TreeGrafter"/>
</dbReference>
<dbReference type="SUPFAM" id="SSF46894">
    <property type="entry name" value="C-terminal effector domain of the bipartite response regulators"/>
    <property type="match status" value="1"/>
</dbReference>
<dbReference type="PROSITE" id="PS50110">
    <property type="entry name" value="RESPONSE_REGULATORY"/>
    <property type="match status" value="1"/>
</dbReference>
<keyword evidence="4 7" id="KW-0238">DNA-binding</keyword>
<keyword evidence="3" id="KW-0805">Transcription regulation</keyword>
<dbReference type="InterPro" id="IPR039420">
    <property type="entry name" value="WalR-like"/>
</dbReference>
<dbReference type="Pfam" id="PF00072">
    <property type="entry name" value="Response_reg"/>
    <property type="match status" value="1"/>
</dbReference>
<feature type="domain" description="OmpR/PhoB-type" evidence="9">
    <location>
        <begin position="131"/>
        <end position="228"/>
    </location>
</feature>
<dbReference type="PROSITE" id="PS51755">
    <property type="entry name" value="OMPR_PHOB"/>
    <property type="match status" value="1"/>
</dbReference>
<dbReference type="GO" id="GO:0032993">
    <property type="term" value="C:protein-DNA complex"/>
    <property type="evidence" value="ECO:0007669"/>
    <property type="project" value="TreeGrafter"/>
</dbReference>
<gene>
    <name evidence="10" type="ORF">PQJ61_17130</name>
</gene>
<dbReference type="Gene3D" id="1.10.10.10">
    <property type="entry name" value="Winged helix-like DNA-binding domain superfamily/Winged helix DNA-binding domain"/>
    <property type="match status" value="1"/>
</dbReference>
<sequence>MQTVAIVEDNKAIREAVTAYLKLDDFNVVGFESCSGVVDYMRNNTVDLTLMDITLPDGDGFLLVKEIRGFSDMPIIFLTSRAEESDRILGFELGGDDYVQKPFSHKELILRIKAVLRRRGGGALEESADDFQCWQSGDSIIQLDIPGHKFMLDGESVKFTSTEWKIITYLISNAHVVLSREQILDHSLEYSFEGYDRIVDTHIKNIRAKLGNEEWIETVRGYGYSFSGSSCS</sequence>
<dbReference type="SMART" id="SM00448">
    <property type="entry name" value="REC"/>
    <property type="match status" value="1"/>
</dbReference>
<evidence type="ECO:0000259" key="8">
    <source>
        <dbReference type="PROSITE" id="PS50110"/>
    </source>
</evidence>
<evidence type="ECO:0000259" key="9">
    <source>
        <dbReference type="PROSITE" id="PS51755"/>
    </source>
</evidence>